<dbReference type="EMBL" id="BART01010264">
    <property type="protein sequence ID" value="GAG87199.1"/>
    <property type="molecule type" value="Genomic_DNA"/>
</dbReference>
<dbReference type="AlphaFoldDB" id="X1AVV5"/>
<comment type="caution">
    <text evidence="1">The sequence shown here is derived from an EMBL/GenBank/DDBJ whole genome shotgun (WGS) entry which is preliminary data.</text>
</comment>
<protein>
    <submittedName>
        <fullName evidence="1">Uncharacterized protein</fullName>
    </submittedName>
</protein>
<proteinExistence type="predicted"/>
<gene>
    <name evidence="1" type="ORF">S01H4_22403</name>
</gene>
<organism evidence="1">
    <name type="scientific">marine sediment metagenome</name>
    <dbReference type="NCBI Taxonomy" id="412755"/>
    <lineage>
        <taxon>unclassified sequences</taxon>
        <taxon>metagenomes</taxon>
        <taxon>ecological metagenomes</taxon>
    </lineage>
</organism>
<sequence length="105" mass="12467">ECEAELIKKERELGQKKFEVEKKKEQLTNLKDQSEITNKPEIRIKKEKKIVQTTFFKPIVLKERAVNENIEELIRKIEDIDINSMTPIDAMKKLIELKEKTRNIS</sequence>
<evidence type="ECO:0000313" key="1">
    <source>
        <dbReference type="EMBL" id="GAG87199.1"/>
    </source>
</evidence>
<reference evidence="1" key="1">
    <citation type="journal article" date="2014" name="Front. Microbiol.">
        <title>High frequency of phylogenetically diverse reductive dehalogenase-homologous genes in deep subseafloor sedimentary metagenomes.</title>
        <authorList>
            <person name="Kawai M."/>
            <person name="Futagami T."/>
            <person name="Toyoda A."/>
            <person name="Takaki Y."/>
            <person name="Nishi S."/>
            <person name="Hori S."/>
            <person name="Arai W."/>
            <person name="Tsubouchi T."/>
            <person name="Morono Y."/>
            <person name="Uchiyama I."/>
            <person name="Ito T."/>
            <person name="Fujiyama A."/>
            <person name="Inagaki F."/>
            <person name="Takami H."/>
        </authorList>
    </citation>
    <scope>NUCLEOTIDE SEQUENCE</scope>
    <source>
        <strain evidence="1">Expedition CK06-06</strain>
    </source>
</reference>
<accession>X1AVV5</accession>
<feature type="non-terminal residue" evidence="1">
    <location>
        <position position="1"/>
    </location>
</feature>
<name>X1AVV5_9ZZZZ</name>